<gene>
    <name evidence="2" type="primary">dnc</name>
</gene>
<evidence type="ECO:0000313" key="2">
    <source>
        <dbReference type="EMBL" id="ABE01186.1"/>
    </source>
</evidence>
<feature type="compositionally biased region" description="Basic and acidic residues" evidence="1">
    <location>
        <begin position="36"/>
        <end position="52"/>
    </location>
</feature>
<accession>Q1WWF0</accession>
<sequence>MSQESNGGPAAGGGAAAAPPPPPQYIITTPSEVDPDEVRSMADLELGSPEKRCRYRVKSSPARRAPPRWPPTHFR</sequence>
<name>Q1WWF0_DROME</name>
<dbReference type="AlphaFoldDB" id="Q1WWF0"/>
<organism evidence="2">
    <name type="scientific">Drosophila melanogaster</name>
    <name type="common">Fruit fly</name>
    <dbReference type="NCBI Taxonomy" id="7227"/>
    <lineage>
        <taxon>Eukaryota</taxon>
        <taxon>Metazoa</taxon>
        <taxon>Ecdysozoa</taxon>
        <taxon>Arthropoda</taxon>
        <taxon>Hexapoda</taxon>
        <taxon>Insecta</taxon>
        <taxon>Pterygota</taxon>
        <taxon>Neoptera</taxon>
        <taxon>Endopterygota</taxon>
        <taxon>Diptera</taxon>
        <taxon>Brachycera</taxon>
        <taxon>Muscomorpha</taxon>
        <taxon>Ephydroidea</taxon>
        <taxon>Drosophilidae</taxon>
        <taxon>Drosophila</taxon>
        <taxon>Sophophora</taxon>
    </lineage>
</organism>
<reference evidence="2" key="1">
    <citation type="submission" date="2006-03" db="EMBL/GenBank/DDBJ databases">
        <authorList>
            <person name="Stapleton M."/>
            <person name="Carlson J."/>
            <person name="Chavez C."/>
            <person name="Frise E."/>
            <person name="George R."/>
            <person name="Pacleb J."/>
            <person name="Park S."/>
            <person name="Wan K."/>
            <person name="Yu C."/>
            <person name="Celniker S."/>
        </authorList>
    </citation>
    <scope>NUCLEOTIDE SEQUENCE</scope>
</reference>
<proteinExistence type="evidence at transcript level"/>
<dbReference type="EMBL" id="BT024956">
    <property type="protein sequence ID" value="ABE01186.1"/>
    <property type="molecule type" value="mRNA"/>
</dbReference>
<evidence type="ECO:0000256" key="1">
    <source>
        <dbReference type="SAM" id="MobiDB-lite"/>
    </source>
</evidence>
<feature type="region of interest" description="Disordered" evidence="1">
    <location>
        <begin position="1"/>
        <end position="75"/>
    </location>
</feature>
<protein>
    <submittedName>
        <fullName evidence="2">IP15639p</fullName>
    </submittedName>
</protein>
<dbReference type="OrthoDB" id="189220at2759"/>